<dbReference type="AlphaFoldDB" id="A0A183CAE1"/>
<evidence type="ECO:0000313" key="3">
    <source>
        <dbReference type="WBParaSite" id="GPLIN_000984100"/>
    </source>
</evidence>
<evidence type="ECO:0000313" key="2">
    <source>
        <dbReference type="Proteomes" id="UP000050741"/>
    </source>
</evidence>
<organism evidence="2 3">
    <name type="scientific">Globodera pallida</name>
    <name type="common">Potato cyst nematode worm</name>
    <name type="synonym">Heterodera pallida</name>
    <dbReference type="NCBI Taxonomy" id="36090"/>
    <lineage>
        <taxon>Eukaryota</taxon>
        <taxon>Metazoa</taxon>
        <taxon>Ecdysozoa</taxon>
        <taxon>Nematoda</taxon>
        <taxon>Chromadorea</taxon>
        <taxon>Rhabditida</taxon>
        <taxon>Tylenchina</taxon>
        <taxon>Tylenchomorpha</taxon>
        <taxon>Tylenchoidea</taxon>
        <taxon>Heteroderidae</taxon>
        <taxon>Heteroderinae</taxon>
        <taxon>Globodera</taxon>
    </lineage>
</organism>
<evidence type="ECO:0000256" key="1">
    <source>
        <dbReference type="SAM" id="Coils"/>
    </source>
</evidence>
<keyword evidence="1" id="KW-0175">Coiled coil</keyword>
<sequence length="194" mass="22880">MNPFEELRLLRARIAELERQQTTNLPTSPSAGFDLMAQNAKRRRIEGVNEEHEESMALRAELEHQKLALQTKLEKYQKQQQQSREDHEKLSNVYKNLMEEMKEQQKMDALRQQQHQKETNEKIDWLNEDKQKLVSIDQFSVVQTTISDLEPKQKNDQEELLRKMNESLKSAQAMVVAKLVQQNMELQTKSNGEF</sequence>
<accession>A0A183CAE1</accession>
<reference evidence="3" key="3">
    <citation type="submission" date="2016-06" db="UniProtKB">
        <authorList>
            <consortium name="WormBaseParasite"/>
        </authorList>
    </citation>
    <scope>IDENTIFICATION</scope>
</reference>
<keyword evidence="2" id="KW-1185">Reference proteome</keyword>
<reference evidence="2" key="2">
    <citation type="submission" date="2014-05" db="EMBL/GenBank/DDBJ databases">
        <title>The genome and life-stage specific transcriptomes of Globodera pallida elucidate key aspects of plant parasitism by a cyst nematode.</title>
        <authorList>
            <person name="Cotton J.A."/>
            <person name="Lilley C.J."/>
            <person name="Jones L.M."/>
            <person name="Kikuchi T."/>
            <person name="Reid A.J."/>
            <person name="Thorpe P."/>
            <person name="Tsai I.J."/>
            <person name="Beasley H."/>
            <person name="Blok V."/>
            <person name="Cock P.J.A."/>
            <person name="Van den Akker S.E."/>
            <person name="Holroyd N."/>
            <person name="Hunt M."/>
            <person name="Mantelin S."/>
            <person name="Naghra H."/>
            <person name="Pain A."/>
            <person name="Palomares-Rius J.E."/>
            <person name="Zarowiecki M."/>
            <person name="Berriman M."/>
            <person name="Jones J.T."/>
            <person name="Urwin P.E."/>
        </authorList>
    </citation>
    <scope>NUCLEOTIDE SEQUENCE [LARGE SCALE GENOMIC DNA]</scope>
    <source>
        <strain evidence="2">Lindley</strain>
    </source>
</reference>
<feature type="coiled-coil region" evidence="1">
    <location>
        <begin position="45"/>
        <end position="107"/>
    </location>
</feature>
<name>A0A183CAE1_GLOPA</name>
<protein>
    <submittedName>
        <fullName evidence="3">Uncharacterized protein</fullName>
    </submittedName>
</protein>
<reference evidence="2" key="1">
    <citation type="submission" date="2013-12" db="EMBL/GenBank/DDBJ databases">
        <authorList>
            <person name="Aslett M."/>
        </authorList>
    </citation>
    <scope>NUCLEOTIDE SEQUENCE [LARGE SCALE GENOMIC DNA]</scope>
    <source>
        <strain evidence="2">Lindley</strain>
    </source>
</reference>
<dbReference type="WBParaSite" id="GPLIN_000984100">
    <property type="protein sequence ID" value="GPLIN_000984100"/>
    <property type="gene ID" value="GPLIN_000984100"/>
</dbReference>
<proteinExistence type="predicted"/>
<dbReference type="Proteomes" id="UP000050741">
    <property type="component" value="Unassembled WGS sequence"/>
</dbReference>